<dbReference type="EMBL" id="VIIS01001064">
    <property type="protein sequence ID" value="KAF0302420.1"/>
    <property type="molecule type" value="Genomic_DNA"/>
</dbReference>
<dbReference type="PANTHER" id="PTHR24171:SF8">
    <property type="entry name" value="BRCA1-ASSOCIATED RING DOMAIN PROTEIN 1"/>
    <property type="match status" value="1"/>
</dbReference>
<sequence length="161" mass="16787">MPSVCNLVGHCTGTARLPVFGITARPAGRHALMASPVPAAGAAARPREERLRLAASLGHTEQVEALIAAGTPVTADVEGRTALHLACAGGHAEVVAALLSAGCDANCPEKAGRPSPVEMAGPDRLNPGRRGYLPDADSDVSTVTFEREVLQRKWLVRRAVR</sequence>
<dbReference type="PROSITE" id="PS50088">
    <property type="entry name" value="ANK_REPEAT"/>
    <property type="match status" value="1"/>
</dbReference>
<reference evidence="4 5" key="1">
    <citation type="submission" date="2019-07" db="EMBL/GenBank/DDBJ databases">
        <title>Draft genome assembly of a fouling barnacle, Amphibalanus amphitrite (Darwin, 1854): The first reference genome for Thecostraca.</title>
        <authorList>
            <person name="Kim W."/>
        </authorList>
    </citation>
    <scope>NUCLEOTIDE SEQUENCE [LARGE SCALE GENOMIC DNA]</scope>
    <source>
        <strain evidence="4">SNU_AA5</strain>
        <tissue evidence="4">Soma without cirri and trophi</tissue>
    </source>
</reference>
<dbReference type="PROSITE" id="PS50297">
    <property type="entry name" value="ANK_REP_REGION"/>
    <property type="match status" value="1"/>
</dbReference>
<dbReference type="InterPro" id="IPR036770">
    <property type="entry name" value="Ankyrin_rpt-contain_sf"/>
</dbReference>
<keyword evidence="5" id="KW-1185">Reference proteome</keyword>
<dbReference type="GO" id="GO:0085020">
    <property type="term" value="P:protein K6-linked ubiquitination"/>
    <property type="evidence" value="ECO:0007669"/>
    <property type="project" value="TreeGrafter"/>
</dbReference>
<dbReference type="PANTHER" id="PTHR24171">
    <property type="entry name" value="ANKYRIN REPEAT DOMAIN-CONTAINING PROTEIN 39-RELATED"/>
    <property type="match status" value="1"/>
</dbReference>
<dbReference type="InterPro" id="IPR002110">
    <property type="entry name" value="Ankyrin_rpt"/>
</dbReference>
<proteinExistence type="predicted"/>
<evidence type="ECO:0000256" key="1">
    <source>
        <dbReference type="ARBA" id="ARBA00022737"/>
    </source>
</evidence>
<evidence type="ECO:0000256" key="2">
    <source>
        <dbReference type="ARBA" id="ARBA00023043"/>
    </source>
</evidence>
<dbReference type="SMART" id="SM00248">
    <property type="entry name" value="ANK"/>
    <property type="match status" value="2"/>
</dbReference>
<dbReference type="GO" id="GO:0031436">
    <property type="term" value="C:BRCA1-BARD1 complex"/>
    <property type="evidence" value="ECO:0007669"/>
    <property type="project" value="TreeGrafter"/>
</dbReference>
<organism evidence="4 5">
    <name type="scientific">Amphibalanus amphitrite</name>
    <name type="common">Striped barnacle</name>
    <name type="synonym">Balanus amphitrite</name>
    <dbReference type="NCBI Taxonomy" id="1232801"/>
    <lineage>
        <taxon>Eukaryota</taxon>
        <taxon>Metazoa</taxon>
        <taxon>Ecdysozoa</taxon>
        <taxon>Arthropoda</taxon>
        <taxon>Crustacea</taxon>
        <taxon>Multicrustacea</taxon>
        <taxon>Cirripedia</taxon>
        <taxon>Thoracica</taxon>
        <taxon>Thoracicalcarea</taxon>
        <taxon>Balanomorpha</taxon>
        <taxon>Balanoidea</taxon>
        <taxon>Balanidae</taxon>
        <taxon>Amphibalaninae</taxon>
        <taxon>Amphibalanus</taxon>
    </lineage>
</organism>
<dbReference type="Gene3D" id="1.25.40.20">
    <property type="entry name" value="Ankyrin repeat-containing domain"/>
    <property type="match status" value="1"/>
</dbReference>
<protein>
    <submittedName>
        <fullName evidence="4">Ankyrin repeat domain-containing protein 6</fullName>
    </submittedName>
</protein>
<evidence type="ECO:0000313" key="4">
    <source>
        <dbReference type="EMBL" id="KAF0302420.1"/>
    </source>
</evidence>
<keyword evidence="1" id="KW-0677">Repeat</keyword>
<dbReference type="OrthoDB" id="424503at2759"/>
<dbReference type="SUPFAM" id="SSF48403">
    <property type="entry name" value="Ankyrin repeat"/>
    <property type="match status" value="1"/>
</dbReference>
<name>A0A6A4WFK7_AMPAM</name>
<keyword evidence="2 3" id="KW-0040">ANK repeat</keyword>
<accession>A0A6A4WFK7</accession>
<dbReference type="Proteomes" id="UP000440578">
    <property type="component" value="Unassembled WGS sequence"/>
</dbReference>
<dbReference type="GO" id="GO:0070531">
    <property type="term" value="C:BRCA1-A complex"/>
    <property type="evidence" value="ECO:0007669"/>
    <property type="project" value="TreeGrafter"/>
</dbReference>
<feature type="repeat" description="ANK" evidence="3">
    <location>
        <begin position="78"/>
        <end position="110"/>
    </location>
</feature>
<comment type="caution">
    <text evidence="4">The sequence shown here is derived from an EMBL/GenBank/DDBJ whole genome shotgun (WGS) entry which is preliminary data.</text>
</comment>
<dbReference type="GO" id="GO:0004842">
    <property type="term" value="F:ubiquitin-protein transferase activity"/>
    <property type="evidence" value="ECO:0007669"/>
    <property type="project" value="TreeGrafter"/>
</dbReference>
<dbReference type="Pfam" id="PF12796">
    <property type="entry name" value="Ank_2"/>
    <property type="match status" value="1"/>
</dbReference>
<gene>
    <name evidence="4" type="primary">Ankrd6</name>
    <name evidence="4" type="ORF">FJT64_025497</name>
</gene>
<evidence type="ECO:0000313" key="5">
    <source>
        <dbReference type="Proteomes" id="UP000440578"/>
    </source>
</evidence>
<dbReference type="AlphaFoldDB" id="A0A6A4WFK7"/>
<evidence type="ECO:0000256" key="3">
    <source>
        <dbReference type="PROSITE-ProRule" id="PRU00023"/>
    </source>
</evidence>